<accession>A0A7S2LAD4</accession>
<sequence>MKRLARSWSAVTRRKSAASRSSREEGGDLEDARLATLKLQGARDVAARALDVAAPGQQVPVDAASLRLLLEAAGGRRAVEAKVAEASPSKPGLRGKGAKGAGGGTSLRFEGCLFLVSPTGMVYVMTRVGDRVWDMCRKPAGSPHRILLFHGPALSKAEKVPNQYRLPSWFVYEVTNDRNPIIVVVDRTVPQDASSPPMGDVWVQRNLNGDPKAADLRGWKLLKEAPVCEPNREFVHEDKVFSMRIRSPSATATVAVAVRGLPQPESFEAMLTLFKDKLIEAARNVNTHVMLMLDLQDAAVTWAQTKRFLGWIDEVGQSLMLTVRGSAIRLHPQGIVGNMLLAMTNFVLKMKPPLWPNKICPTVDESFAFLQECEKKLEAELEKERMLKAQALRRGDRYSMLQDDDCDHRLVTTPEAENSRIFDPCGCVLCT</sequence>
<feature type="region of interest" description="Disordered" evidence="1">
    <location>
        <begin position="82"/>
        <end position="101"/>
    </location>
</feature>
<protein>
    <submittedName>
        <fullName evidence="2">Uncharacterized protein</fullName>
    </submittedName>
</protein>
<proteinExistence type="predicted"/>
<gene>
    <name evidence="2" type="ORF">BRAN1462_LOCUS37488</name>
</gene>
<dbReference type="EMBL" id="HBGW01058945">
    <property type="protein sequence ID" value="CAD9599623.1"/>
    <property type="molecule type" value="Transcribed_RNA"/>
</dbReference>
<evidence type="ECO:0000313" key="2">
    <source>
        <dbReference type="EMBL" id="CAD9599623.1"/>
    </source>
</evidence>
<dbReference type="AlphaFoldDB" id="A0A7S2LAD4"/>
<organism evidence="2">
    <name type="scientific">Zooxanthella nutricula</name>
    <dbReference type="NCBI Taxonomy" id="1333877"/>
    <lineage>
        <taxon>Eukaryota</taxon>
        <taxon>Sar</taxon>
        <taxon>Alveolata</taxon>
        <taxon>Dinophyceae</taxon>
        <taxon>Peridiniales</taxon>
        <taxon>Peridiniales incertae sedis</taxon>
        <taxon>Zooxanthella</taxon>
    </lineage>
</organism>
<evidence type="ECO:0000256" key="1">
    <source>
        <dbReference type="SAM" id="MobiDB-lite"/>
    </source>
</evidence>
<reference evidence="2" key="1">
    <citation type="submission" date="2021-01" db="EMBL/GenBank/DDBJ databases">
        <authorList>
            <person name="Corre E."/>
            <person name="Pelletier E."/>
            <person name="Niang G."/>
            <person name="Scheremetjew M."/>
            <person name="Finn R."/>
            <person name="Kale V."/>
            <person name="Holt S."/>
            <person name="Cochrane G."/>
            <person name="Meng A."/>
            <person name="Brown T."/>
            <person name="Cohen L."/>
        </authorList>
    </citation>
    <scope>NUCLEOTIDE SEQUENCE</scope>
    <source>
        <strain evidence="2">RCC3387</strain>
    </source>
</reference>
<feature type="region of interest" description="Disordered" evidence="1">
    <location>
        <begin position="1"/>
        <end position="27"/>
    </location>
</feature>
<name>A0A7S2LAD4_9DINO</name>